<evidence type="ECO:0000256" key="5">
    <source>
        <dbReference type="ARBA" id="ARBA00022692"/>
    </source>
</evidence>
<protein>
    <recommendedName>
        <fullName evidence="2">chitin synthase</fullName>
        <ecNumber evidence="2">2.4.1.16</ecNumber>
    </recommendedName>
</protein>
<gene>
    <name evidence="11" type="ORF">G6O67_001055</name>
</gene>
<dbReference type="InterPro" id="IPR029044">
    <property type="entry name" value="Nucleotide-diphossugar_trans"/>
</dbReference>
<dbReference type="GO" id="GO:0006031">
    <property type="term" value="P:chitin biosynthetic process"/>
    <property type="evidence" value="ECO:0007669"/>
    <property type="project" value="TreeGrafter"/>
</dbReference>
<accession>A0A8H4V8K2</accession>
<name>A0A8H4V8K2_9HYPO</name>
<evidence type="ECO:0000256" key="8">
    <source>
        <dbReference type="ARBA" id="ARBA00049510"/>
    </source>
</evidence>
<evidence type="ECO:0000256" key="1">
    <source>
        <dbReference type="ARBA" id="ARBA00004141"/>
    </source>
</evidence>
<dbReference type="GO" id="GO:0071944">
    <property type="term" value="C:cell periphery"/>
    <property type="evidence" value="ECO:0007669"/>
    <property type="project" value="TreeGrafter"/>
</dbReference>
<evidence type="ECO:0000256" key="7">
    <source>
        <dbReference type="ARBA" id="ARBA00023136"/>
    </source>
</evidence>
<feature type="transmembrane region" description="Helical" evidence="10">
    <location>
        <begin position="580"/>
        <end position="602"/>
    </location>
</feature>
<feature type="transmembrane region" description="Helical" evidence="10">
    <location>
        <begin position="526"/>
        <end position="543"/>
    </location>
</feature>
<dbReference type="PANTHER" id="PTHR22914">
    <property type="entry name" value="CHITIN SYNTHASE"/>
    <property type="match status" value="1"/>
</dbReference>
<keyword evidence="5 10" id="KW-0812">Transmembrane</keyword>
<feature type="transmembrane region" description="Helical" evidence="10">
    <location>
        <begin position="549"/>
        <end position="568"/>
    </location>
</feature>
<dbReference type="Pfam" id="PF03142">
    <property type="entry name" value="Chitin_synth_2"/>
    <property type="match status" value="1"/>
</dbReference>
<dbReference type="EMBL" id="JAAVMX010000002">
    <property type="protein sequence ID" value="KAF4511849.1"/>
    <property type="molecule type" value="Genomic_DNA"/>
</dbReference>
<comment type="catalytic activity">
    <reaction evidence="8">
        <text>[(1-&gt;4)-N-acetyl-beta-D-glucosaminyl](n) + UDP-N-acetyl-alpha-D-glucosamine = [(1-&gt;4)-N-acetyl-beta-D-glucosaminyl](n+1) + UDP + H(+)</text>
        <dbReference type="Rhea" id="RHEA:16637"/>
        <dbReference type="Rhea" id="RHEA-COMP:9593"/>
        <dbReference type="Rhea" id="RHEA-COMP:9595"/>
        <dbReference type="ChEBI" id="CHEBI:15378"/>
        <dbReference type="ChEBI" id="CHEBI:17029"/>
        <dbReference type="ChEBI" id="CHEBI:57705"/>
        <dbReference type="ChEBI" id="CHEBI:58223"/>
        <dbReference type="EC" id="2.4.1.16"/>
    </reaction>
    <physiologicalReaction direction="left-to-right" evidence="8">
        <dbReference type="Rhea" id="RHEA:16638"/>
    </physiologicalReaction>
</comment>
<feature type="region of interest" description="Disordered" evidence="9">
    <location>
        <begin position="1"/>
        <end position="69"/>
    </location>
</feature>
<keyword evidence="12" id="KW-1185">Reference proteome</keyword>
<feature type="compositionally biased region" description="Gly residues" evidence="9">
    <location>
        <begin position="630"/>
        <end position="648"/>
    </location>
</feature>
<dbReference type="PANTHER" id="PTHR22914:SF41">
    <property type="entry name" value="CHITIN SYNTHASE 7"/>
    <property type="match status" value="1"/>
</dbReference>
<dbReference type="GO" id="GO:0016020">
    <property type="term" value="C:membrane"/>
    <property type="evidence" value="ECO:0007669"/>
    <property type="project" value="UniProtKB-SubCell"/>
</dbReference>
<evidence type="ECO:0000256" key="6">
    <source>
        <dbReference type="ARBA" id="ARBA00022989"/>
    </source>
</evidence>
<dbReference type="OrthoDB" id="370884at2759"/>
<evidence type="ECO:0000256" key="4">
    <source>
        <dbReference type="ARBA" id="ARBA00022679"/>
    </source>
</evidence>
<feature type="compositionally biased region" description="Polar residues" evidence="9">
    <location>
        <begin position="30"/>
        <end position="50"/>
    </location>
</feature>
<sequence length="670" mass="72456">MSAGLPGPVTAGTKDNSWTRPVQWPELPTRGSTWLRSRASASAPNLTTASLPGERPDDSDHDGGHDAEKGDFRWPILAAPANTARKLSKTEIVVQRALFIVVVVVVNVGLAAVTVFAHVGVATLVFILLFKLQDCLSSIISIVCVTYTSIAGCFIKPAPVPRKWVLSLLPAYNESEEQILKSIRGLRNNMGDPHRQVVAIVLDGQPKELRGEFSRVVAEFSRPYHSLKCKSGTLRVTAGFWQELPVIMMEKGQNSGKKDSLVLAHDLFNCPRDDMGEYTRLLRREMWERVLPALTAGTGFGGSGTAGTGFGGSDTAGTGFGDTAGTGFGGFDMVFCTDADSVIHEGCMPKLIDGLARDGRAIAACGLVLVEFEEGYKWSAWNLFQMLQYSYGQTVRRLAEGFVGKVTCLPGCVTMTAVRPEMAAAVAMFARPVRESSVLHHQVQNLGTDRRLTYCMLSQGTALRTLFVRDAVAETVAPQSAAHYLSQRRRWGSNAYFNNFFYCGGRNMVVFTRLVALLHVARQTCVYYRVLNTVLFIRALVIECNFMDVLPLLVVGQFPLLWFVVCALTQRALRVRLHQIVLGFFINKVASPVLSCVVFFAVMTNLGNAVWGISGVTASSASSQRPGTQGSQGTGSQGTGSQGTGSQGTSGSDRPGTQSSTGSQRGAQVL</sequence>
<feature type="transmembrane region" description="Helical" evidence="10">
    <location>
        <begin position="136"/>
        <end position="155"/>
    </location>
</feature>
<evidence type="ECO:0000256" key="3">
    <source>
        <dbReference type="ARBA" id="ARBA00022676"/>
    </source>
</evidence>
<dbReference type="Proteomes" id="UP000557566">
    <property type="component" value="Unassembled WGS sequence"/>
</dbReference>
<dbReference type="EC" id="2.4.1.16" evidence="2"/>
<feature type="transmembrane region" description="Helical" evidence="10">
    <location>
        <begin position="97"/>
        <end position="130"/>
    </location>
</feature>
<dbReference type="SUPFAM" id="SSF53448">
    <property type="entry name" value="Nucleotide-diphospho-sugar transferases"/>
    <property type="match status" value="1"/>
</dbReference>
<organism evidence="11 12">
    <name type="scientific">Ophiocordyceps sinensis</name>
    <dbReference type="NCBI Taxonomy" id="72228"/>
    <lineage>
        <taxon>Eukaryota</taxon>
        <taxon>Fungi</taxon>
        <taxon>Dikarya</taxon>
        <taxon>Ascomycota</taxon>
        <taxon>Pezizomycotina</taxon>
        <taxon>Sordariomycetes</taxon>
        <taxon>Hypocreomycetidae</taxon>
        <taxon>Hypocreales</taxon>
        <taxon>Ophiocordycipitaceae</taxon>
        <taxon>Ophiocordyceps</taxon>
    </lineage>
</organism>
<dbReference type="GO" id="GO:0030428">
    <property type="term" value="C:cell septum"/>
    <property type="evidence" value="ECO:0007669"/>
    <property type="project" value="TreeGrafter"/>
</dbReference>
<evidence type="ECO:0000256" key="2">
    <source>
        <dbReference type="ARBA" id="ARBA00012543"/>
    </source>
</evidence>
<feature type="compositionally biased region" description="Basic and acidic residues" evidence="9">
    <location>
        <begin position="54"/>
        <end position="69"/>
    </location>
</feature>
<evidence type="ECO:0000313" key="12">
    <source>
        <dbReference type="Proteomes" id="UP000557566"/>
    </source>
</evidence>
<evidence type="ECO:0000313" key="11">
    <source>
        <dbReference type="EMBL" id="KAF4511849.1"/>
    </source>
</evidence>
<feature type="region of interest" description="Disordered" evidence="9">
    <location>
        <begin position="621"/>
        <end position="670"/>
    </location>
</feature>
<keyword evidence="7 10" id="KW-0472">Membrane</keyword>
<dbReference type="InterPro" id="IPR004835">
    <property type="entry name" value="Chitin_synth"/>
</dbReference>
<keyword evidence="3" id="KW-0328">Glycosyltransferase</keyword>
<feature type="compositionally biased region" description="Polar residues" evidence="9">
    <location>
        <begin position="655"/>
        <end position="670"/>
    </location>
</feature>
<comment type="caution">
    <text evidence="11">The sequence shown here is derived from an EMBL/GenBank/DDBJ whole genome shotgun (WGS) entry which is preliminary data.</text>
</comment>
<dbReference type="GO" id="GO:0004100">
    <property type="term" value="F:chitin synthase activity"/>
    <property type="evidence" value="ECO:0007669"/>
    <property type="project" value="UniProtKB-EC"/>
</dbReference>
<proteinExistence type="predicted"/>
<reference evidence="11 12" key="1">
    <citation type="journal article" date="2020" name="Genome Biol. Evol.">
        <title>A new high-quality draft genome assembly of the Chinese cordyceps Ophiocordyceps sinensis.</title>
        <authorList>
            <person name="Shu R."/>
            <person name="Zhang J."/>
            <person name="Meng Q."/>
            <person name="Zhang H."/>
            <person name="Zhou G."/>
            <person name="Li M."/>
            <person name="Wu P."/>
            <person name="Zhao Y."/>
            <person name="Chen C."/>
            <person name="Qin Q."/>
        </authorList>
    </citation>
    <scope>NUCLEOTIDE SEQUENCE [LARGE SCALE GENOMIC DNA]</scope>
    <source>
        <strain evidence="11 12">IOZ07</strain>
    </source>
</reference>
<evidence type="ECO:0000256" key="10">
    <source>
        <dbReference type="SAM" id="Phobius"/>
    </source>
</evidence>
<keyword evidence="6 10" id="KW-1133">Transmembrane helix</keyword>
<evidence type="ECO:0000256" key="9">
    <source>
        <dbReference type="SAM" id="MobiDB-lite"/>
    </source>
</evidence>
<dbReference type="AlphaFoldDB" id="A0A8H4V8K2"/>
<comment type="subcellular location">
    <subcellularLocation>
        <location evidence="1">Membrane</location>
        <topology evidence="1">Multi-pass membrane protein</topology>
    </subcellularLocation>
</comment>
<keyword evidence="4" id="KW-0808">Transferase</keyword>